<evidence type="ECO:0000256" key="8">
    <source>
        <dbReference type="SAM" id="MobiDB-lite"/>
    </source>
</evidence>
<evidence type="ECO:0000256" key="1">
    <source>
        <dbReference type="ARBA" id="ARBA00004651"/>
    </source>
</evidence>
<keyword evidence="6 7" id="KW-0472">Membrane</keyword>
<dbReference type="GO" id="GO:0055085">
    <property type="term" value="P:transmembrane transport"/>
    <property type="evidence" value="ECO:0007669"/>
    <property type="project" value="InterPro"/>
</dbReference>
<dbReference type="Pfam" id="PF00528">
    <property type="entry name" value="BPD_transp_1"/>
    <property type="match status" value="1"/>
</dbReference>
<keyword evidence="4 7" id="KW-0812">Transmembrane</keyword>
<keyword evidence="11" id="KW-1185">Reference proteome</keyword>
<dbReference type="CDD" id="cd06261">
    <property type="entry name" value="TM_PBP2"/>
    <property type="match status" value="1"/>
</dbReference>
<dbReference type="InterPro" id="IPR000515">
    <property type="entry name" value="MetI-like"/>
</dbReference>
<dbReference type="PATRIC" id="fig|1125718.3.peg.2127"/>
<evidence type="ECO:0000256" key="5">
    <source>
        <dbReference type="ARBA" id="ARBA00022989"/>
    </source>
</evidence>
<gene>
    <name evidence="10" type="ORF">HMPREF1318_1796</name>
</gene>
<dbReference type="PROSITE" id="PS50928">
    <property type="entry name" value="ABC_TM1"/>
    <property type="match status" value="1"/>
</dbReference>
<protein>
    <submittedName>
        <fullName evidence="10">ABC transporter, permease protein</fullName>
    </submittedName>
</protein>
<feature type="domain" description="ABC transmembrane type-1" evidence="9">
    <location>
        <begin position="106"/>
        <end position="298"/>
    </location>
</feature>
<feature type="transmembrane region" description="Helical" evidence="7">
    <location>
        <begin position="175"/>
        <end position="197"/>
    </location>
</feature>
<dbReference type="Gene3D" id="1.10.3720.10">
    <property type="entry name" value="MetI-like"/>
    <property type="match status" value="1"/>
</dbReference>
<dbReference type="PANTHER" id="PTHR43744:SF12">
    <property type="entry name" value="ABC TRANSPORTER PERMEASE PROTEIN MG189-RELATED"/>
    <property type="match status" value="1"/>
</dbReference>
<feature type="transmembrane region" description="Helical" evidence="7">
    <location>
        <begin position="105"/>
        <end position="129"/>
    </location>
</feature>
<dbReference type="eggNOG" id="COG0395">
    <property type="taxonomic scope" value="Bacteria"/>
</dbReference>
<organism evidence="10 11">
    <name type="scientific">Actinomyces massiliensis F0489</name>
    <dbReference type="NCBI Taxonomy" id="1125718"/>
    <lineage>
        <taxon>Bacteria</taxon>
        <taxon>Bacillati</taxon>
        <taxon>Actinomycetota</taxon>
        <taxon>Actinomycetes</taxon>
        <taxon>Actinomycetales</taxon>
        <taxon>Actinomycetaceae</taxon>
        <taxon>Actinomyces</taxon>
    </lineage>
</organism>
<evidence type="ECO:0000313" key="11">
    <source>
        <dbReference type="Proteomes" id="UP000002941"/>
    </source>
</evidence>
<reference evidence="10 11" key="1">
    <citation type="submission" date="2012-05" db="EMBL/GenBank/DDBJ databases">
        <authorList>
            <person name="Harkins D.M."/>
            <person name="Madupu R."/>
            <person name="Durkin A.S."/>
            <person name="Torralba M."/>
            <person name="Methe B."/>
            <person name="Sutton G.G."/>
            <person name="Nelson K.E."/>
        </authorList>
    </citation>
    <scope>NUCLEOTIDE SEQUENCE [LARGE SCALE GENOMIC DNA]</scope>
    <source>
        <strain evidence="10 11">F0489</strain>
    </source>
</reference>
<comment type="similarity">
    <text evidence="7">Belongs to the binding-protein-dependent transport system permease family.</text>
</comment>
<comment type="subcellular location">
    <subcellularLocation>
        <location evidence="1 7">Cell membrane</location>
        <topology evidence="1 7">Multi-pass membrane protein</topology>
    </subcellularLocation>
</comment>
<dbReference type="RefSeq" id="WP_008732588.1">
    <property type="nucleotide sequence ID" value="NZ_AKFT01000173.1"/>
</dbReference>
<dbReference type="PANTHER" id="PTHR43744">
    <property type="entry name" value="ABC TRANSPORTER PERMEASE PROTEIN MG189-RELATED-RELATED"/>
    <property type="match status" value="1"/>
</dbReference>
<feature type="transmembrane region" description="Helical" evidence="7">
    <location>
        <begin position="141"/>
        <end position="163"/>
    </location>
</feature>
<evidence type="ECO:0000256" key="3">
    <source>
        <dbReference type="ARBA" id="ARBA00022475"/>
    </source>
</evidence>
<feature type="compositionally biased region" description="Polar residues" evidence="8">
    <location>
        <begin position="1"/>
        <end position="10"/>
    </location>
</feature>
<dbReference type="EMBL" id="AKFT01000173">
    <property type="protein sequence ID" value="EJF39750.1"/>
    <property type="molecule type" value="Genomic_DNA"/>
</dbReference>
<sequence length="313" mass="33859">MSNSATSATSMKPAAPVETTPGPLVAPDPAMPPIRRKKRLRTAQIVHRALLGLVLLIQVYPFIWLLLTSIRTPEEFAAGNPFGLPASFTLDNFSRAIDQGNIPTYILNSAIVTVGACALIAICGMMGAYAIQVLGFKGARIVRAIFLMGIVVPVQIALVPLFIDYSTIGLLDTQLSIIIPLAGFALPMSLFLFMSFFSYIPREIYEAASIDGAGPYRIFARITLPMSLNTVITVVMVNAIFIWNEFVFANTFVLTEDLKTIPLGLQNYIGNMGKTDWTATFAAVSVTVTPLLLVFLALNKAMIYGLESGSTKG</sequence>
<feature type="transmembrane region" description="Helical" evidence="7">
    <location>
        <begin position="218"/>
        <end position="243"/>
    </location>
</feature>
<dbReference type="Proteomes" id="UP000002941">
    <property type="component" value="Unassembled WGS sequence"/>
</dbReference>
<keyword evidence="3" id="KW-1003">Cell membrane</keyword>
<evidence type="ECO:0000256" key="7">
    <source>
        <dbReference type="RuleBase" id="RU363032"/>
    </source>
</evidence>
<evidence type="ECO:0000256" key="2">
    <source>
        <dbReference type="ARBA" id="ARBA00022448"/>
    </source>
</evidence>
<evidence type="ECO:0000256" key="4">
    <source>
        <dbReference type="ARBA" id="ARBA00022692"/>
    </source>
</evidence>
<comment type="caution">
    <text evidence="10">The sequence shown here is derived from an EMBL/GenBank/DDBJ whole genome shotgun (WGS) entry which is preliminary data.</text>
</comment>
<keyword evidence="2 7" id="KW-0813">Transport</keyword>
<dbReference type="InterPro" id="IPR035906">
    <property type="entry name" value="MetI-like_sf"/>
</dbReference>
<dbReference type="AlphaFoldDB" id="J1H2P5"/>
<feature type="transmembrane region" description="Helical" evidence="7">
    <location>
        <begin position="277"/>
        <end position="298"/>
    </location>
</feature>
<proteinExistence type="inferred from homology"/>
<evidence type="ECO:0000313" key="10">
    <source>
        <dbReference type="EMBL" id="EJF39750.1"/>
    </source>
</evidence>
<evidence type="ECO:0000259" key="9">
    <source>
        <dbReference type="PROSITE" id="PS50928"/>
    </source>
</evidence>
<evidence type="ECO:0000256" key="6">
    <source>
        <dbReference type="ARBA" id="ARBA00023136"/>
    </source>
</evidence>
<feature type="transmembrane region" description="Helical" evidence="7">
    <location>
        <begin position="45"/>
        <end position="67"/>
    </location>
</feature>
<accession>J1H2P5</accession>
<name>J1H2P5_9ACTO</name>
<feature type="region of interest" description="Disordered" evidence="8">
    <location>
        <begin position="1"/>
        <end position="31"/>
    </location>
</feature>
<keyword evidence="5 7" id="KW-1133">Transmembrane helix</keyword>
<dbReference type="SUPFAM" id="SSF161098">
    <property type="entry name" value="MetI-like"/>
    <property type="match status" value="1"/>
</dbReference>
<dbReference type="GO" id="GO:0005886">
    <property type="term" value="C:plasma membrane"/>
    <property type="evidence" value="ECO:0007669"/>
    <property type="project" value="UniProtKB-SubCell"/>
</dbReference>